<sequence length="209" mass="24126">MRVFGLLAFYAICLFVVGFLMLDTEAMLVSELAHQVEIEIPENVLLDMLEEMRYWSKFSALLTLVLLTIKCFLMALVLYAGLFFANRHQGVKLGRLFKVAVYAESIIVIAGMVKVVIGAFSDFTYTEFSLFYPLSVLSFLDPEAIQPLWYYPLQLLNVFEIIYIFLLIYFFSQEIEIKKAESSKVVLGSYLFSMSFWLILILFLTLNFT</sequence>
<reference evidence="3" key="1">
    <citation type="journal article" date="2019" name="Int. J. Syst. Evol. Microbiol.">
        <title>The Global Catalogue of Microorganisms (GCM) 10K type strain sequencing project: providing services to taxonomists for standard genome sequencing and annotation.</title>
        <authorList>
            <consortium name="The Broad Institute Genomics Platform"/>
            <consortium name="The Broad Institute Genome Sequencing Center for Infectious Disease"/>
            <person name="Wu L."/>
            <person name="Ma J."/>
        </authorList>
    </citation>
    <scope>NUCLEOTIDE SEQUENCE [LARGE SCALE GENOMIC DNA]</scope>
    <source>
        <strain evidence="3">CECT 8551</strain>
    </source>
</reference>
<proteinExistence type="predicted"/>
<organism evidence="2 3">
    <name type="scientific">Belliella kenyensis</name>
    <dbReference type="NCBI Taxonomy" id="1472724"/>
    <lineage>
        <taxon>Bacteria</taxon>
        <taxon>Pseudomonadati</taxon>
        <taxon>Bacteroidota</taxon>
        <taxon>Cytophagia</taxon>
        <taxon>Cytophagales</taxon>
        <taxon>Cyclobacteriaceae</taxon>
        <taxon>Belliella</taxon>
    </lineage>
</organism>
<name>A0ABV8EGV1_9BACT</name>
<feature type="transmembrane region" description="Helical" evidence="1">
    <location>
        <begin position="59"/>
        <end position="84"/>
    </location>
</feature>
<gene>
    <name evidence="2" type="ORF">ACFOUP_02475</name>
</gene>
<evidence type="ECO:0008006" key="4">
    <source>
        <dbReference type="Google" id="ProtNLM"/>
    </source>
</evidence>
<evidence type="ECO:0000256" key="1">
    <source>
        <dbReference type="SAM" id="Phobius"/>
    </source>
</evidence>
<accession>A0ABV8EGV1</accession>
<keyword evidence="3" id="KW-1185">Reference proteome</keyword>
<feature type="transmembrane region" description="Helical" evidence="1">
    <location>
        <begin position="96"/>
        <end position="120"/>
    </location>
</feature>
<dbReference type="RefSeq" id="WP_241292131.1">
    <property type="nucleotide sequence ID" value="NZ_JAKZGR010000003.1"/>
</dbReference>
<feature type="transmembrane region" description="Helical" evidence="1">
    <location>
        <begin position="149"/>
        <end position="172"/>
    </location>
</feature>
<dbReference type="EMBL" id="JBHSAV010000003">
    <property type="protein sequence ID" value="MFC3975234.1"/>
    <property type="molecule type" value="Genomic_DNA"/>
</dbReference>
<feature type="transmembrane region" description="Helical" evidence="1">
    <location>
        <begin position="184"/>
        <end position="206"/>
    </location>
</feature>
<keyword evidence="1" id="KW-1133">Transmembrane helix</keyword>
<dbReference type="Proteomes" id="UP001595766">
    <property type="component" value="Unassembled WGS sequence"/>
</dbReference>
<evidence type="ECO:0000313" key="2">
    <source>
        <dbReference type="EMBL" id="MFC3975234.1"/>
    </source>
</evidence>
<protein>
    <recommendedName>
        <fullName evidence="4">Yip1 domain-containing protein</fullName>
    </recommendedName>
</protein>
<evidence type="ECO:0000313" key="3">
    <source>
        <dbReference type="Proteomes" id="UP001595766"/>
    </source>
</evidence>
<keyword evidence="1" id="KW-0812">Transmembrane</keyword>
<keyword evidence="1" id="KW-0472">Membrane</keyword>
<comment type="caution">
    <text evidence="2">The sequence shown here is derived from an EMBL/GenBank/DDBJ whole genome shotgun (WGS) entry which is preliminary data.</text>
</comment>